<dbReference type="AlphaFoldDB" id="A0A5Q0QBI9"/>
<dbReference type="RefSeq" id="WP_153511484.1">
    <property type="nucleotide sequence ID" value="NZ_CP045652.1"/>
</dbReference>
<dbReference type="Proteomes" id="UP000326921">
    <property type="component" value="Chromosome"/>
</dbReference>
<sequence>MTTKKLVSTKIEDFYNKASEEDRLSKGLGIFEFERIKVLISHYLPRTGVVVDVGGGTGKYSEWLAKAGYDVHLVEPLDKHLKLAQKRADKLKTPFRVIKGEAQHLDFKDNFADVVVMHGPLYHLQHEEARMRAILEAKRVLKPGGVVLGFAINYSASTIVGLMNGLIHGPSFLEMCKSELATGIHNAPSDLPWVMAESFYHKPGQLKAEFEAAGFQYDKLYAVEGITWLDKHYFESMLNAKKRKNLDALTKITENDDSLLALSPHMMIAARK</sequence>
<dbReference type="InterPro" id="IPR029063">
    <property type="entry name" value="SAM-dependent_MTases_sf"/>
</dbReference>
<evidence type="ECO:0000313" key="2">
    <source>
        <dbReference type="EMBL" id="QGA26634.1"/>
    </source>
</evidence>
<evidence type="ECO:0000259" key="1">
    <source>
        <dbReference type="Pfam" id="PF08241"/>
    </source>
</evidence>
<protein>
    <submittedName>
        <fullName evidence="2">Methyltransferase domain-containing protein</fullName>
    </submittedName>
</protein>
<keyword evidence="2" id="KW-0808">Transferase</keyword>
<keyword evidence="3" id="KW-1185">Reference proteome</keyword>
<dbReference type="SUPFAM" id="SSF53335">
    <property type="entry name" value="S-adenosyl-L-methionine-dependent methyltransferases"/>
    <property type="match status" value="1"/>
</dbReference>
<accession>A0A5Q0QBI9</accession>
<dbReference type="CDD" id="cd02440">
    <property type="entry name" value="AdoMet_MTases"/>
    <property type="match status" value="1"/>
</dbReference>
<dbReference type="InterPro" id="IPR013216">
    <property type="entry name" value="Methyltransf_11"/>
</dbReference>
<dbReference type="EMBL" id="CP045652">
    <property type="protein sequence ID" value="QGA26634.1"/>
    <property type="molecule type" value="Genomic_DNA"/>
</dbReference>
<dbReference type="KEGG" id="sphe:GFH32_09980"/>
<dbReference type="Pfam" id="PF08241">
    <property type="entry name" value="Methyltransf_11"/>
    <property type="match status" value="1"/>
</dbReference>
<feature type="domain" description="Methyltransferase type 11" evidence="1">
    <location>
        <begin position="51"/>
        <end position="148"/>
    </location>
</feature>
<dbReference type="PANTHER" id="PTHR43591:SF110">
    <property type="entry name" value="RHODANESE DOMAIN-CONTAINING PROTEIN"/>
    <property type="match status" value="1"/>
</dbReference>
<dbReference type="PANTHER" id="PTHR43591">
    <property type="entry name" value="METHYLTRANSFERASE"/>
    <property type="match status" value="1"/>
</dbReference>
<organism evidence="2 3">
    <name type="scientific">Sphingobacterium zhuxiongii</name>
    <dbReference type="NCBI Taxonomy" id="2662364"/>
    <lineage>
        <taxon>Bacteria</taxon>
        <taxon>Pseudomonadati</taxon>
        <taxon>Bacteroidota</taxon>
        <taxon>Sphingobacteriia</taxon>
        <taxon>Sphingobacteriales</taxon>
        <taxon>Sphingobacteriaceae</taxon>
        <taxon>Sphingobacterium</taxon>
    </lineage>
</organism>
<name>A0A5Q0QBI9_9SPHI</name>
<proteinExistence type="predicted"/>
<dbReference type="GO" id="GO:0008757">
    <property type="term" value="F:S-adenosylmethionine-dependent methyltransferase activity"/>
    <property type="evidence" value="ECO:0007669"/>
    <property type="project" value="InterPro"/>
</dbReference>
<dbReference type="GO" id="GO:0032259">
    <property type="term" value="P:methylation"/>
    <property type="evidence" value="ECO:0007669"/>
    <property type="project" value="UniProtKB-KW"/>
</dbReference>
<reference evidence="2 3" key="1">
    <citation type="submission" date="2019-10" db="EMBL/GenBank/DDBJ databases">
        <authorList>
            <person name="Dong K."/>
        </authorList>
    </citation>
    <scope>NUCLEOTIDE SEQUENCE [LARGE SCALE GENOMIC DNA]</scope>
    <source>
        <strain evidence="3">dk4302</strain>
    </source>
</reference>
<evidence type="ECO:0000313" key="3">
    <source>
        <dbReference type="Proteomes" id="UP000326921"/>
    </source>
</evidence>
<keyword evidence="2" id="KW-0489">Methyltransferase</keyword>
<gene>
    <name evidence="2" type="ORF">GFH32_09980</name>
</gene>
<dbReference type="Gene3D" id="3.40.50.150">
    <property type="entry name" value="Vaccinia Virus protein VP39"/>
    <property type="match status" value="1"/>
</dbReference>